<accession>A0ABV8T8K9</accession>
<evidence type="ECO:0000313" key="2">
    <source>
        <dbReference type="Proteomes" id="UP001595824"/>
    </source>
</evidence>
<dbReference type="Proteomes" id="UP001595824">
    <property type="component" value="Unassembled WGS sequence"/>
</dbReference>
<name>A0ABV8T8K9_9ACTN</name>
<sequence>MPIVGVEPGLKPGAVGSRNGKVGVMAEPMARLPAKVPVASGTREQISPRCLRSAQFVLQGCTKEKRETGLADQIELGELDSDATAVMH</sequence>
<comment type="caution">
    <text evidence="1">The sequence shown here is derived from an EMBL/GenBank/DDBJ whole genome shotgun (WGS) entry which is preliminary data.</text>
</comment>
<organism evidence="1 2">
    <name type="scientific">Streptomyces andamanensis</name>
    <dbReference type="NCBI Taxonomy" id="1565035"/>
    <lineage>
        <taxon>Bacteria</taxon>
        <taxon>Bacillati</taxon>
        <taxon>Actinomycetota</taxon>
        <taxon>Actinomycetes</taxon>
        <taxon>Kitasatosporales</taxon>
        <taxon>Streptomycetaceae</taxon>
        <taxon>Streptomyces</taxon>
    </lineage>
</organism>
<dbReference type="RefSeq" id="WP_381736862.1">
    <property type="nucleotide sequence ID" value="NZ_JBHSDP010000005.1"/>
</dbReference>
<proteinExistence type="predicted"/>
<reference evidence="2" key="1">
    <citation type="journal article" date="2019" name="Int. J. Syst. Evol. Microbiol.">
        <title>The Global Catalogue of Microorganisms (GCM) 10K type strain sequencing project: providing services to taxonomists for standard genome sequencing and annotation.</title>
        <authorList>
            <consortium name="The Broad Institute Genomics Platform"/>
            <consortium name="The Broad Institute Genome Sequencing Center for Infectious Disease"/>
            <person name="Wu L."/>
            <person name="Ma J."/>
        </authorList>
    </citation>
    <scope>NUCLEOTIDE SEQUENCE [LARGE SCALE GENOMIC DNA]</scope>
    <source>
        <strain evidence="2">PCU 347</strain>
    </source>
</reference>
<gene>
    <name evidence="1" type="ORF">ACFPC0_03635</name>
</gene>
<dbReference type="EMBL" id="JBHSDP010000005">
    <property type="protein sequence ID" value="MFC4326937.1"/>
    <property type="molecule type" value="Genomic_DNA"/>
</dbReference>
<evidence type="ECO:0000313" key="1">
    <source>
        <dbReference type="EMBL" id="MFC4326937.1"/>
    </source>
</evidence>
<protein>
    <submittedName>
        <fullName evidence="1">Uncharacterized protein</fullName>
    </submittedName>
</protein>
<keyword evidence="2" id="KW-1185">Reference proteome</keyword>